<dbReference type="AlphaFoldDB" id="E8LU33"/>
<keyword evidence="12" id="KW-0902">Two-component regulatory system</keyword>
<dbReference type="GO" id="GO:0005524">
    <property type="term" value="F:ATP binding"/>
    <property type="evidence" value="ECO:0007669"/>
    <property type="project" value="UniProtKB-KW"/>
</dbReference>
<comment type="subcellular location">
    <subcellularLocation>
        <location evidence="2">Cell membrane</location>
        <topology evidence="2">Multi-pass membrane protein</topology>
    </subcellularLocation>
</comment>
<dbReference type="InterPro" id="IPR036890">
    <property type="entry name" value="HATPase_C_sf"/>
</dbReference>
<dbReference type="PANTHER" id="PTHR45528:SF1">
    <property type="entry name" value="SENSOR HISTIDINE KINASE CPXA"/>
    <property type="match status" value="1"/>
</dbReference>
<dbReference type="eggNOG" id="COG2205">
    <property type="taxonomic scope" value="Bacteria"/>
</dbReference>
<keyword evidence="11 14" id="KW-1133">Transmembrane helix</keyword>
<evidence type="ECO:0000256" key="9">
    <source>
        <dbReference type="ARBA" id="ARBA00022777"/>
    </source>
</evidence>
<dbReference type="GO" id="GO:0000155">
    <property type="term" value="F:phosphorelay sensor kinase activity"/>
    <property type="evidence" value="ECO:0007669"/>
    <property type="project" value="InterPro"/>
</dbReference>
<evidence type="ECO:0000256" key="14">
    <source>
        <dbReference type="SAM" id="Phobius"/>
    </source>
</evidence>
<evidence type="ECO:0000256" key="5">
    <source>
        <dbReference type="ARBA" id="ARBA00022553"/>
    </source>
</evidence>
<evidence type="ECO:0000259" key="16">
    <source>
        <dbReference type="PROSITE" id="PS50885"/>
    </source>
</evidence>
<keyword evidence="6" id="KW-0808">Transferase</keyword>
<dbReference type="InterPro" id="IPR036097">
    <property type="entry name" value="HisK_dim/P_sf"/>
</dbReference>
<dbReference type="STRING" id="945543.VIBR0546_13560"/>
<comment type="catalytic activity">
    <reaction evidence="1">
        <text>ATP + protein L-histidine = ADP + protein N-phospho-L-histidine.</text>
        <dbReference type="EC" id="2.7.13.3"/>
    </reaction>
</comment>
<evidence type="ECO:0000259" key="15">
    <source>
        <dbReference type="PROSITE" id="PS50109"/>
    </source>
</evidence>
<dbReference type="PANTHER" id="PTHR45528">
    <property type="entry name" value="SENSOR HISTIDINE KINASE CPXA"/>
    <property type="match status" value="1"/>
</dbReference>
<evidence type="ECO:0000256" key="7">
    <source>
        <dbReference type="ARBA" id="ARBA00022692"/>
    </source>
</evidence>
<evidence type="ECO:0000256" key="13">
    <source>
        <dbReference type="ARBA" id="ARBA00023136"/>
    </source>
</evidence>
<dbReference type="SUPFAM" id="SSF55874">
    <property type="entry name" value="ATPase domain of HSP90 chaperone/DNA topoisomerase II/histidine kinase"/>
    <property type="match status" value="1"/>
</dbReference>
<dbReference type="InterPro" id="IPR003594">
    <property type="entry name" value="HATPase_dom"/>
</dbReference>
<dbReference type="CDD" id="cd00082">
    <property type="entry name" value="HisKA"/>
    <property type="match status" value="1"/>
</dbReference>
<reference evidence="17 18" key="1">
    <citation type="journal article" date="2012" name="Int. J. Syst. Evol. Microbiol.">
        <title>Vibrio caribbeanicus sp. nov., isolated from the marine sponge Scleritoderma cyanea.</title>
        <authorList>
            <person name="Hoffmann M."/>
            <person name="Monday S.R."/>
            <person name="Allard M.W."/>
            <person name="Strain E.A."/>
            <person name="Whittaker P."/>
            <person name="Naum M."/>
            <person name="McCarthy P.J."/>
            <person name="Lopez J.V."/>
            <person name="Fischer M."/>
            <person name="Brown E.W."/>
        </authorList>
    </citation>
    <scope>NUCLEOTIDE SEQUENCE [LARGE SCALE GENOMIC DNA]</scope>
    <source>
        <strain evidence="17 18">LMG 20546</strain>
    </source>
</reference>
<keyword evidence="10" id="KW-0067">ATP-binding</keyword>
<sequence>MQFKSRPRSMFACLYTESLIGLIVTFALFMHFGSHYLRQGDIETFVGDGVNYAQHYVNSRYEPQGLYTRLNQFQHLTFYDYTLSLESDLDPNKPLCANCTLYLSSQGVKVYMDEDELLHTALPIPNSKQHMIFREIEDPFIAATPWYQDREIHFMLCLFFTMSIALGLLIYLPLYRVNKRINRLIKIQQRFGGGELGIRADDYHISPISEITHSFNNMADDIERLVKQGQVFSHAIPHEVRTPLSKIQMACDLVQRDDCPDKKQLFNDIDDYIQDISSLTTDIHQLSKLTNKSDTSAERLDTAEIPFAQFCLGRLQMMSSADSQFYIDDGIENEQITVPVTLAKLVLDNLFKNADRYGNGVVVVRLCQHQTYWTVSVEDNGCGIPEDKRDEIFLAFSRLDKSRNANNGGFGLGLAIADNAARLLNWTINIGDSELGGARFTVFIPTIPE</sequence>
<keyword evidence="5" id="KW-0597">Phosphoprotein</keyword>
<keyword evidence="8" id="KW-0547">Nucleotide-binding</keyword>
<feature type="domain" description="HAMP" evidence="16">
    <location>
        <begin position="175"/>
        <end position="227"/>
    </location>
</feature>
<keyword evidence="9 17" id="KW-0418">Kinase</keyword>
<dbReference type="SMART" id="SM00387">
    <property type="entry name" value="HATPase_c"/>
    <property type="match status" value="1"/>
</dbReference>
<dbReference type="Gene3D" id="3.30.565.10">
    <property type="entry name" value="Histidine kinase-like ATPase, C-terminal domain"/>
    <property type="match status" value="1"/>
</dbReference>
<feature type="transmembrane region" description="Helical" evidence="14">
    <location>
        <begin position="12"/>
        <end position="32"/>
    </location>
</feature>
<evidence type="ECO:0000313" key="18">
    <source>
        <dbReference type="Proteomes" id="UP000004371"/>
    </source>
</evidence>
<evidence type="ECO:0000256" key="8">
    <source>
        <dbReference type="ARBA" id="ARBA00022741"/>
    </source>
</evidence>
<evidence type="ECO:0000256" key="6">
    <source>
        <dbReference type="ARBA" id="ARBA00022679"/>
    </source>
</evidence>
<feature type="domain" description="Histidine kinase" evidence="15">
    <location>
        <begin position="235"/>
        <end position="448"/>
    </location>
</feature>
<keyword evidence="7 14" id="KW-0812">Transmembrane</keyword>
<dbReference type="GO" id="GO:0005886">
    <property type="term" value="C:plasma membrane"/>
    <property type="evidence" value="ECO:0007669"/>
    <property type="project" value="UniProtKB-SubCell"/>
</dbReference>
<organism evidence="17 18">
    <name type="scientific">Vibrio brasiliensis LMG 20546</name>
    <dbReference type="NCBI Taxonomy" id="945543"/>
    <lineage>
        <taxon>Bacteria</taxon>
        <taxon>Pseudomonadati</taxon>
        <taxon>Pseudomonadota</taxon>
        <taxon>Gammaproteobacteria</taxon>
        <taxon>Vibrionales</taxon>
        <taxon>Vibrionaceae</taxon>
        <taxon>Vibrio</taxon>
        <taxon>Vibrio oreintalis group</taxon>
    </lineage>
</organism>
<evidence type="ECO:0000313" key="17">
    <source>
        <dbReference type="EMBL" id="EGA65786.1"/>
    </source>
</evidence>
<keyword evidence="18" id="KW-1185">Reference proteome</keyword>
<dbReference type="Pfam" id="PF00512">
    <property type="entry name" value="HisKA"/>
    <property type="match status" value="1"/>
</dbReference>
<dbReference type="EMBL" id="AEVS01000061">
    <property type="protein sequence ID" value="EGA65786.1"/>
    <property type="molecule type" value="Genomic_DNA"/>
</dbReference>
<evidence type="ECO:0000256" key="4">
    <source>
        <dbReference type="ARBA" id="ARBA00022475"/>
    </source>
</evidence>
<proteinExistence type="predicted"/>
<evidence type="ECO:0000256" key="1">
    <source>
        <dbReference type="ARBA" id="ARBA00000085"/>
    </source>
</evidence>
<dbReference type="PROSITE" id="PS50109">
    <property type="entry name" value="HIS_KIN"/>
    <property type="match status" value="1"/>
</dbReference>
<dbReference type="InterPro" id="IPR050398">
    <property type="entry name" value="HssS/ArlS-like"/>
</dbReference>
<dbReference type="EC" id="2.7.13.3" evidence="3"/>
<dbReference type="InterPro" id="IPR003661">
    <property type="entry name" value="HisK_dim/P_dom"/>
</dbReference>
<evidence type="ECO:0000256" key="3">
    <source>
        <dbReference type="ARBA" id="ARBA00012438"/>
    </source>
</evidence>
<evidence type="ECO:0000256" key="10">
    <source>
        <dbReference type="ARBA" id="ARBA00022840"/>
    </source>
</evidence>
<keyword evidence="4" id="KW-1003">Cell membrane</keyword>
<dbReference type="Pfam" id="PF02518">
    <property type="entry name" value="HATPase_c"/>
    <property type="match status" value="1"/>
</dbReference>
<dbReference type="InterPro" id="IPR003660">
    <property type="entry name" value="HAMP_dom"/>
</dbReference>
<evidence type="ECO:0000256" key="2">
    <source>
        <dbReference type="ARBA" id="ARBA00004651"/>
    </source>
</evidence>
<keyword evidence="13 14" id="KW-0472">Membrane</keyword>
<comment type="caution">
    <text evidence="17">The sequence shown here is derived from an EMBL/GenBank/DDBJ whole genome shotgun (WGS) entry which is preliminary data.</text>
</comment>
<dbReference type="PRINTS" id="PR00344">
    <property type="entry name" value="BCTRLSENSOR"/>
</dbReference>
<dbReference type="InterPro" id="IPR004358">
    <property type="entry name" value="Sig_transdc_His_kin-like_C"/>
</dbReference>
<dbReference type="OrthoDB" id="9804645at2"/>
<gene>
    <name evidence="17" type="ORF">VIBR0546_13560</name>
</gene>
<protein>
    <recommendedName>
        <fullName evidence="3">histidine kinase</fullName>
        <ecNumber evidence="3">2.7.13.3</ecNumber>
    </recommendedName>
</protein>
<feature type="transmembrane region" description="Helical" evidence="14">
    <location>
        <begin position="152"/>
        <end position="174"/>
    </location>
</feature>
<dbReference type="PROSITE" id="PS50885">
    <property type="entry name" value="HAMP"/>
    <property type="match status" value="1"/>
</dbReference>
<accession>E8LU33</accession>
<dbReference type="RefSeq" id="WP_006879341.1">
    <property type="nucleotide sequence ID" value="NZ_AEVS01000061.1"/>
</dbReference>
<dbReference type="SMART" id="SM00388">
    <property type="entry name" value="HisKA"/>
    <property type="match status" value="1"/>
</dbReference>
<dbReference type="Gene3D" id="1.10.287.130">
    <property type="match status" value="1"/>
</dbReference>
<evidence type="ECO:0000256" key="12">
    <source>
        <dbReference type="ARBA" id="ARBA00023012"/>
    </source>
</evidence>
<dbReference type="SMART" id="SM00304">
    <property type="entry name" value="HAMP"/>
    <property type="match status" value="1"/>
</dbReference>
<dbReference type="SUPFAM" id="SSF47384">
    <property type="entry name" value="Homodimeric domain of signal transducing histidine kinase"/>
    <property type="match status" value="1"/>
</dbReference>
<dbReference type="InterPro" id="IPR005467">
    <property type="entry name" value="His_kinase_dom"/>
</dbReference>
<evidence type="ECO:0000256" key="11">
    <source>
        <dbReference type="ARBA" id="ARBA00022989"/>
    </source>
</evidence>
<name>E8LU33_9VIBR</name>
<dbReference type="Proteomes" id="UP000004371">
    <property type="component" value="Unassembled WGS sequence"/>
</dbReference>